<protein>
    <submittedName>
        <fullName evidence="1">Uncharacterized protein</fullName>
    </submittedName>
</protein>
<dbReference type="EMBL" id="ASPP01025360">
    <property type="protein sequence ID" value="ETO08095.1"/>
    <property type="molecule type" value="Genomic_DNA"/>
</dbReference>
<evidence type="ECO:0000313" key="2">
    <source>
        <dbReference type="Proteomes" id="UP000023152"/>
    </source>
</evidence>
<gene>
    <name evidence="1" type="ORF">RFI_29293</name>
</gene>
<organism evidence="1 2">
    <name type="scientific">Reticulomyxa filosa</name>
    <dbReference type="NCBI Taxonomy" id="46433"/>
    <lineage>
        <taxon>Eukaryota</taxon>
        <taxon>Sar</taxon>
        <taxon>Rhizaria</taxon>
        <taxon>Retaria</taxon>
        <taxon>Foraminifera</taxon>
        <taxon>Monothalamids</taxon>
        <taxon>Reticulomyxidae</taxon>
        <taxon>Reticulomyxa</taxon>
    </lineage>
</organism>
<reference evidence="1 2" key="1">
    <citation type="journal article" date="2013" name="Curr. Biol.">
        <title>The Genome of the Foraminiferan Reticulomyxa filosa.</title>
        <authorList>
            <person name="Glockner G."/>
            <person name="Hulsmann N."/>
            <person name="Schleicher M."/>
            <person name="Noegel A.A."/>
            <person name="Eichinger L."/>
            <person name="Gallinger C."/>
            <person name="Pawlowski J."/>
            <person name="Sierra R."/>
            <person name="Euteneuer U."/>
            <person name="Pillet L."/>
            <person name="Moustafa A."/>
            <person name="Platzer M."/>
            <person name="Groth M."/>
            <person name="Szafranski K."/>
            <person name="Schliwa M."/>
        </authorList>
    </citation>
    <scope>NUCLEOTIDE SEQUENCE [LARGE SCALE GENOMIC DNA]</scope>
</reference>
<comment type="caution">
    <text evidence="1">The sequence shown here is derived from an EMBL/GenBank/DDBJ whole genome shotgun (WGS) entry which is preliminary data.</text>
</comment>
<name>X6M4Y1_RETFI</name>
<dbReference type="Proteomes" id="UP000023152">
    <property type="component" value="Unassembled WGS sequence"/>
</dbReference>
<sequence length="185" mass="20923">MKLASYAASENINNAVKITFPRYALADNFRLEVCKVAARFNQHFDDTLRIYGPMGGSPSGAQLQPFMRFNDSLNQEASFMTVDKNVLYYIMNHSNDFVTRVLDKYNVDEDEATIKQLIVIASRANKFFMVCMQENITDTMRASVRALPIWADANNIIDDTFSKTVKDAVTKALAYHLNKMNGILG</sequence>
<keyword evidence="2" id="KW-1185">Reference proteome</keyword>
<accession>X6M4Y1</accession>
<proteinExistence type="predicted"/>
<dbReference type="AlphaFoldDB" id="X6M4Y1"/>
<evidence type="ECO:0000313" key="1">
    <source>
        <dbReference type="EMBL" id="ETO08095.1"/>
    </source>
</evidence>